<comment type="caution">
    <text evidence="5">The sequence shown here is derived from an EMBL/GenBank/DDBJ whole genome shotgun (WGS) entry which is preliminary data.</text>
</comment>
<dbReference type="GO" id="GO:0008047">
    <property type="term" value="F:enzyme activator activity"/>
    <property type="evidence" value="ECO:0007669"/>
    <property type="project" value="InterPro"/>
</dbReference>
<evidence type="ECO:0000256" key="1">
    <source>
        <dbReference type="ARBA" id="ARBA00006814"/>
    </source>
</evidence>
<evidence type="ECO:0000256" key="4">
    <source>
        <dbReference type="ARBA" id="ARBA00022801"/>
    </source>
</evidence>
<dbReference type="SUPFAM" id="SSF53163">
    <property type="entry name" value="HybD-like"/>
    <property type="match status" value="1"/>
</dbReference>
<keyword evidence="2 5" id="KW-0645">Protease</keyword>
<comment type="similarity">
    <text evidence="1">Belongs to the peptidase A31 family.</text>
</comment>
<organism evidence="5 6">
    <name type="scientific">Streptomyces monashensis</name>
    <dbReference type="NCBI Taxonomy" id="1678012"/>
    <lineage>
        <taxon>Bacteria</taxon>
        <taxon>Bacillati</taxon>
        <taxon>Actinomycetota</taxon>
        <taxon>Actinomycetes</taxon>
        <taxon>Kitasatosporales</taxon>
        <taxon>Streptomycetaceae</taxon>
        <taxon>Streptomyces</taxon>
    </lineage>
</organism>
<dbReference type="PANTHER" id="PTHR30302:SF1">
    <property type="entry name" value="HYDROGENASE 2 MATURATION PROTEASE"/>
    <property type="match status" value="1"/>
</dbReference>
<protein>
    <submittedName>
        <fullName evidence="5">Protease</fullName>
    </submittedName>
</protein>
<reference evidence="5 6" key="1">
    <citation type="submission" date="2016-10" db="EMBL/GenBank/DDBJ databases">
        <title>Genome sequence of Streptomyces sp. MUSC 1.</title>
        <authorList>
            <person name="Lee L.-H."/>
            <person name="Ser H.-L."/>
            <person name="Law J.W.-F."/>
        </authorList>
    </citation>
    <scope>NUCLEOTIDE SEQUENCE [LARGE SCALE GENOMIC DNA]</scope>
    <source>
        <strain evidence="5 6">MUSC 1</strain>
    </source>
</reference>
<keyword evidence="4" id="KW-0378">Hydrolase</keyword>
<dbReference type="AlphaFoldDB" id="A0A1S2Q7N4"/>
<dbReference type="PANTHER" id="PTHR30302">
    <property type="entry name" value="HYDROGENASE 1 MATURATION PROTEASE"/>
    <property type="match status" value="1"/>
</dbReference>
<keyword evidence="6" id="KW-1185">Reference proteome</keyword>
<evidence type="ECO:0000256" key="3">
    <source>
        <dbReference type="ARBA" id="ARBA00022750"/>
    </source>
</evidence>
<dbReference type="InterPro" id="IPR000671">
    <property type="entry name" value="Peptidase_A31"/>
</dbReference>
<dbReference type="NCBIfam" id="TIGR00072">
    <property type="entry name" value="hydrog_prot"/>
    <property type="match status" value="1"/>
</dbReference>
<sequence length="186" mass="19258">MTGAPAPRRPSVLVAGIGNVFRRDDGFGVETVQHLARRGPGTLPPGAELMDVGIRGLHLAYRLLDGWGTLVLVDAVHRDGPPGTLYTIDAGRPTEYAEYDDGTETGGGPGELDGHAMDPAAVLRLTRNLQAAMGGTLPERLHVVGCEPGDVGDGLGLTPPVAAAVERAADLVADLARRAALTATRS</sequence>
<keyword evidence="3" id="KW-0064">Aspartyl protease</keyword>
<dbReference type="GO" id="GO:0004190">
    <property type="term" value="F:aspartic-type endopeptidase activity"/>
    <property type="evidence" value="ECO:0007669"/>
    <property type="project" value="UniProtKB-KW"/>
</dbReference>
<dbReference type="Gene3D" id="3.40.50.1450">
    <property type="entry name" value="HybD-like"/>
    <property type="match status" value="1"/>
</dbReference>
<proteinExistence type="inferred from homology"/>
<evidence type="ECO:0000313" key="6">
    <source>
        <dbReference type="Proteomes" id="UP000179642"/>
    </source>
</evidence>
<gene>
    <name evidence="5" type="ORF">BIV23_25130</name>
</gene>
<evidence type="ECO:0000256" key="2">
    <source>
        <dbReference type="ARBA" id="ARBA00022670"/>
    </source>
</evidence>
<dbReference type="PRINTS" id="PR00446">
    <property type="entry name" value="HYDRGNUPTAKE"/>
</dbReference>
<dbReference type="InterPro" id="IPR023430">
    <property type="entry name" value="Pept_HybD-like_dom_sf"/>
</dbReference>
<name>A0A1S2Q7N4_9ACTN</name>
<dbReference type="EMBL" id="MLYO01000041">
    <property type="protein sequence ID" value="OIK02138.1"/>
    <property type="molecule type" value="Genomic_DNA"/>
</dbReference>
<dbReference type="GO" id="GO:0016485">
    <property type="term" value="P:protein processing"/>
    <property type="evidence" value="ECO:0007669"/>
    <property type="project" value="TreeGrafter"/>
</dbReference>
<accession>A0A1S2Q7N4</accession>
<dbReference type="Proteomes" id="UP000179642">
    <property type="component" value="Unassembled WGS sequence"/>
</dbReference>
<dbReference type="RefSeq" id="WP_071383211.1">
    <property type="nucleotide sequence ID" value="NZ_MLYO01000041.1"/>
</dbReference>
<dbReference type="OrthoDB" id="3828930at2"/>
<evidence type="ECO:0000313" key="5">
    <source>
        <dbReference type="EMBL" id="OIK02138.1"/>
    </source>
</evidence>
<dbReference type="Pfam" id="PF01750">
    <property type="entry name" value="HycI"/>
    <property type="match status" value="1"/>
</dbReference>